<dbReference type="Gene3D" id="1.25.40.10">
    <property type="entry name" value="Tetratricopeptide repeat domain"/>
    <property type="match status" value="1"/>
</dbReference>
<dbReference type="Pfam" id="PF07024">
    <property type="entry name" value="ImpE"/>
    <property type="match status" value="1"/>
</dbReference>
<dbReference type="InterPro" id="IPR009211">
    <property type="entry name" value="TagJ"/>
</dbReference>
<keyword evidence="3" id="KW-1185">Reference proteome</keyword>
<dbReference type="InterPro" id="IPR011990">
    <property type="entry name" value="TPR-like_helical_dom_sf"/>
</dbReference>
<accession>A0ABT6B3X4</accession>
<evidence type="ECO:0000313" key="3">
    <source>
        <dbReference type="Proteomes" id="UP001216674"/>
    </source>
</evidence>
<feature type="region of interest" description="Disordered" evidence="1">
    <location>
        <begin position="1"/>
        <end position="48"/>
    </location>
</feature>
<proteinExistence type="predicted"/>
<protein>
    <submittedName>
        <fullName evidence="2">Type VI secretion system accessory protein TagJ</fullName>
    </submittedName>
</protein>
<feature type="compositionally biased region" description="Polar residues" evidence="1">
    <location>
        <begin position="33"/>
        <end position="42"/>
    </location>
</feature>
<evidence type="ECO:0000256" key="1">
    <source>
        <dbReference type="SAM" id="MobiDB-lite"/>
    </source>
</evidence>
<dbReference type="SUPFAM" id="SSF144059">
    <property type="entry name" value="ImpE-like"/>
    <property type="match status" value="1"/>
</dbReference>
<gene>
    <name evidence="2" type="ORF">P3W85_42600</name>
</gene>
<evidence type="ECO:0000313" key="2">
    <source>
        <dbReference type="EMBL" id="MDF3839584.1"/>
    </source>
</evidence>
<comment type="caution">
    <text evidence="2">The sequence shown here is derived from an EMBL/GenBank/DDBJ whole genome shotgun (WGS) entry which is preliminary data.</text>
</comment>
<dbReference type="Proteomes" id="UP001216674">
    <property type="component" value="Unassembled WGS sequence"/>
</dbReference>
<name>A0ABT6B3X4_9BURK</name>
<feature type="compositionally biased region" description="Basic residues" evidence="1">
    <location>
        <begin position="1"/>
        <end position="13"/>
    </location>
</feature>
<sequence length="335" mass="37662">MRRGSSRQRHIRLSRPQEIGRNAMKKKLDSGSPPGSRSSQASIVRPPQGSLEDGAAWVLAAQTHIEFLLAESLTCTKQTRQAWRPHWMAFQWSCVTGQWHIARTMLARCASTAPELRQCIDQYHGCLGAERQRASVFLGQPASGPLRPSYLPGTRQWVSRRLSSMRTINITGRLATDLGTAPYDVTPTVLPGSTNLGPFSWLRDSDDRLGPISEVFLGGRYFWIPFEMMAVMTFPPLVYLLDRIWRPVEILLWDGTRHAGFLPARYVGSQWVDDDLKLGHGTAWIWLNALLQAGLGERQFCSELRCWPLSQLTIVRFHCPPIPGFLLASGDSPQD</sequence>
<reference evidence="2 3" key="1">
    <citation type="submission" date="2023-03" db="EMBL/GenBank/DDBJ databases">
        <title>Draft assemblies of triclosan tolerant bacteria isolated from returned activated sludge.</title>
        <authorList>
            <person name="Van Hamelsveld S."/>
        </authorList>
    </citation>
    <scope>NUCLEOTIDE SEQUENCE [LARGE SCALE GENOMIC DNA]</scope>
    <source>
        <strain evidence="2 3">GW210010_S58</strain>
    </source>
</reference>
<organism evidence="2 3">
    <name type="scientific">Cupriavidus basilensis</name>
    <dbReference type="NCBI Taxonomy" id="68895"/>
    <lineage>
        <taxon>Bacteria</taxon>
        <taxon>Pseudomonadati</taxon>
        <taxon>Pseudomonadota</taxon>
        <taxon>Betaproteobacteria</taxon>
        <taxon>Burkholderiales</taxon>
        <taxon>Burkholderiaceae</taxon>
        <taxon>Cupriavidus</taxon>
    </lineage>
</organism>
<dbReference type="EMBL" id="JARJLM010000688">
    <property type="protein sequence ID" value="MDF3839584.1"/>
    <property type="molecule type" value="Genomic_DNA"/>
</dbReference>